<feature type="transmembrane region" description="Helical" evidence="5">
    <location>
        <begin position="47"/>
        <end position="67"/>
    </location>
</feature>
<feature type="transmembrane region" description="Helical" evidence="5">
    <location>
        <begin position="299"/>
        <end position="322"/>
    </location>
</feature>
<feature type="transmembrane region" description="Helical" evidence="5">
    <location>
        <begin position="334"/>
        <end position="355"/>
    </location>
</feature>
<evidence type="ECO:0000256" key="4">
    <source>
        <dbReference type="ARBA" id="ARBA00023136"/>
    </source>
</evidence>
<organism evidence="7 8">
    <name type="scientific">Actinocorallia herbida</name>
    <dbReference type="NCBI Taxonomy" id="58109"/>
    <lineage>
        <taxon>Bacteria</taxon>
        <taxon>Bacillati</taxon>
        <taxon>Actinomycetota</taxon>
        <taxon>Actinomycetes</taxon>
        <taxon>Streptosporangiales</taxon>
        <taxon>Thermomonosporaceae</taxon>
        <taxon>Actinocorallia</taxon>
    </lineage>
</organism>
<dbReference type="PROSITE" id="PS50850">
    <property type="entry name" value="MFS"/>
    <property type="match status" value="1"/>
</dbReference>
<sequence length="395" mass="40010">MGGANGGLTRDGATWLVYLQVGVYATMLYGLSAALPILRAEQGASQAVAGLHGTALAVGTILCGASLGPLTRRFGRRRVVWTGLAIMNAAVLLIAALPLLPVTLAGYCLANAAGSLVLYAGMAALTEHHGAGRGAAAISEANAVAVTIGIGSTFLLSVLAQSAFGWRAGLLVPPIASVLLALVLGRRWVRERPAAKTAGRSGGALGARFQIMGMVLLCVAAVEFCFNLWGAELFARRTGLTLEAAATGLTAFTAGLAVGRFAGARLALRYAPAFLLVGALGVTGAGWLVFWLATDPVLGYAGLALSGLGVSLHFPMCVAMLGEASGGRTDLANARASLFAGVGVGAGPFVLGALADGFGPHPAFLIVPFLLVLAIAGVVWQHRAPITAPARQPAL</sequence>
<keyword evidence="4 5" id="KW-0472">Membrane</keyword>
<dbReference type="Proteomes" id="UP000272400">
    <property type="component" value="Unassembled WGS sequence"/>
</dbReference>
<dbReference type="GO" id="GO:0005886">
    <property type="term" value="C:plasma membrane"/>
    <property type="evidence" value="ECO:0007669"/>
    <property type="project" value="UniProtKB-SubCell"/>
</dbReference>
<feature type="transmembrane region" description="Helical" evidence="5">
    <location>
        <begin position="205"/>
        <end position="229"/>
    </location>
</feature>
<dbReference type="InterPro" id="IPR036259">
    <property type="entry name" value="MFS_trans_sf"/>
</dbReference>
<reference evidence="7 8" key="1">
    <citation type="submission" date="2018-11" db="EMBL/GenBank/DDBJ databases">
        <title>Sequencing the genomes of 1000 actinobacteria strains.</title>
        <authorList>
            <person name="Klenk H.-P."/>
        </authorList>
    </citation>
    <scope>NUCLEOTIDE SEQUENCE [LARGE SCALE GENOMIC DNA]</scope>
    <source>
        <strain evidence="7 8">DSM 44254</strain>
    </source>
</reference>
<dbReference type="PANTHER" id="PTHR23514:SF13">
    <property type="entry name" value="INNER MEMBRANE PROTEIN YBJJ"/>
    <property type="match status" value="1"/>
</dbReference>
<dbReference type="Pfam" id="PF07690">
    <property type="entry name" value="MFS_1"/>
    <property type="match status" value="2"/>
</dbReference>
<evidence type="ECO:0000256" key="1">
    <source>
        <dbReference type="ARBA" id="ARBA00004651"/>
    </source>
</evidence>
<keyword evidence="2 5" id="KW-0812">Transmembrane</keyword>
<dbReference type="OrthoDB" id="4350200at2"/>
<evidence type="ECO:0000313" key="8">
    <source>
        <dbReference type="Proteomes" id="UP000272400"/>
    </source>
</evidence>
<dbReference type="InterPro" id="IPR051788">
    <property type="entry name" value="MFS_Transporter"/>
</dbReference>
<feature type="domain" description="Major facilitator superfamily (MFS) profile" evidence="6">
    <location>
        <begin position="1"/>
        <end position="386"/>
    </location>
</feature>
<dbReference type="InterPro" id="IPR020846">
    <property type="entry name" value="MFS_dom"/>
</dbReference>
<dbReference type="GO" id="GO:0022857">
    <property type="term" value="F:transmembrane transporter activity"/>
    <property type="evidence" value="ECO:0007669"/>
    <property type="project" value="InterPro"/>
</dbReference>
<comment type="caution">
    <text evidence="7">The sequence shown here is derived from an EMBL/GenBank/DDBJ whole genome shotgun (WGS) entry which is preliminary data.</text>
</comment>
<evidence type="ECO:0000256" key="3">
    <source>
        <dbReference type="ARBA" id="ARBA00022989"/>
    </source>
</evidence>
<feature type="transmembrane region" description="Helical" evidence="5">
    <location>
        <begin position="164"/>
        <end position="184"/>
    </location>
</feature>
<feature type="transmembrane region" description="Helical" evidence="5">
    <location>
        <begin position="12"/>
        <end position="35"/>
    </location>
</feature>
<keyword evidence="3 5" id="KW-1133">Transmembrane helix</keyword>
<evidence type="ECO:0000259" key="6">
    <source>
        <dbReference type="PROSITE" id="PS50850"/>
    </source>
</evidence>
<feature type="transmembrane region" description="Helical" evidence="5">
    <location>
        <begin position="361"/>
        <end position="380"/>
    </location>
</feature>
<name>A0A3N1CVM4_9ACTN</name>
<dbReference type="RefSeq" id="WP_123664871.1">
    <property type="nucleotide sequence ID" value="NZ_RJKE01000001.1"/>
</dbReference>
<feature type="transmembrane region" description="Helical" evidence="5">
    <location>
        <begin position="137"/>
        <end position="158"/>
    </location>
</feature>
<dbReference type="AlphaFoldDB" id="A0A3N1CVM4"/>
<proteinExistence type="predicted"/>
<dbReference type="EMBL" id="RJKE01000001">
    <property type="protein sequence ID" value="ROO85353.1"/>
    <property type="molecule type" value="Genomic_DNA"/>
</dbReference>
<feature type="transmembrane region" description="Helical" evidence="5">
    <location>
        <begin position="79"/>
        <end position="98"/>
    </location>
</feature>
<dbReference type="PANTHER" id="PTHR23514">
    <property type="entry name" value="BYPASS OF STOP CODON PROTEIN 6"/>
    <property type="match status" value="1"/>
</dbReference>
<accession>A0A3N1CVM4</accession>
<feature type="transmembrane region" description="Helical" evidence="5">
    <location>
        <begin position="241"/>
        <end position="261"/>
    </location>
</feature>
<evidence type="ECO:0000313" key="7">
    <source>
        <dbReference type="EMBL" id="ROO85353.1"/>
    </source>
</evidence>
<evidence type="ECO:0000256" key="2">
    <source>
        <dbReference type="ARBA" id="ARBA00022692"/>
    </source>
</evidence>
<evidence type="ECO:0000256" key="5">
    <source>
        <dbReference type="SAM" id="Phobius"/>
    </source>
</evidence>
<gene>
    <name evidence="7" type="ORF">EDD29_2896</name>
</gene>
<protein>
    <submittedName>
        <fullName evidence="7">Putative MFS family arabinose efflux permease</fullName>
    </submittedName>
</protein>
<feature type="transmembrane region" description="Helical" evidence="5">
    <location>
        <begin position="104"/>
        <end position="125"/>
    </location>
</feature>
<feature type="transmembrane region" description="Helical" evidence="5">
    <location>
        <begin position="273"/>
        <end position="293"/>
    </location>
</feature>
<dbReference type="InterPro" id="IPR011701">
    <property type="entry name" value="MFS"/>
</dbReference>
<comment type="subcellular location">
    <subcellularLocation>
        <location evidence="1">Cell membrane</location>
        <topology evidence="1">Multi-pass membrane protein</topology>
    </subcellularLocation>
</comment>
<dbReference type="SUPFAM" id="SSF103473">
    <property type="entry name" value="MFS general substrate transporter"/>
    <property type="match status" value="1"/>
</dbReference>
<keyword evidence="8" id="KW-1185">Reference proteome</keyword>
<dbReference type="Gene3D" id="1.20.1250.20">
    <property type="entry name" value="MFS general substrate transporter like domains"/>
    <property type="match status" value="2"/>
</dbReference>